<keyword evidence="3" id="KW-1185">Reference proteome</keyword>
<sequence>CQVLQEMLDIVRSHQNNFHSARLEMIIIWLLLVDVILMLFQVA</sequence>
<accession>A0A699ZKV4</accession>
<organism evidence="2 3">
    <name type="scientific">Haematococcus lacustris</name>
    <name type="common">Green alga</name>
    <name type="synonym">Haematococcus pluvialis</name>
    <dbReference type="NCBI Taxonomy" id="44745"/>
    <lineage>
        <taxon>Eukaryota</taxon>
        <taxon>Viridiplantae</taxon>
        <taxon>Chlorophyta</taxon>
        <taxon>core chlorophytes</taxon>
        <taxon>Chlorophyceae</taxon>
        <taxon>CS clade</taxon>
        <taxon>Chlamydomonadales</taxon>
        <taxon>Haematococcaceae</taxon>
        <taxon>Haematococcus</taxon>
    </lineage>
</organism>
<feature type="non-terminal residue" evidence="2">
    <location>
        <position position="1"/>
    </location>
</feature>
<protein>
    <submittedName>
        <fullName evidence="2">DUF155 domain-containing protein</fullName>
    </submittedName>
</protein>
<name>A0A699ZKV4_HAELA</name>
<proteinExistence type="predicted"/>
<reference evidence="2 3" key="1">
    <citation type="submission" date="2020-02" db="EMBL/GenBank/DDBJ databases">
        <title>Draft genome sequence of Haematococcus lacustris strain NIES-144.</title>
        <authorList>
            <person name="Morimoto D."/>
            <person name="Nakagawa S."/>
            <person name="Yoshida T."/>
            <person name="Sawayama S."/>
        </authorList>
    </citation>
    <scope>NUCLEOTIDE SEQUENCE [LARGE SCALE GENOMIC DNA]</scope>
    <source>
        <strain evidence="2 3">NIES-144</strain>
    </source>
</reference>
<keyword evidence="1" id="KW-0472">Membrane</keyword>
<keyword evidence="1" id="KW-0812">Transmembrane</keyword>
<gene>
    <name evidence="2" type="ORF">HaLaN_20992</name>
</gene>
<evidence type="ECO:0000313" key="2">
    <source>
        <dbReference type="EMBL" id="GFH23387.1"/>
    </source>
</evidence>
<dbReference type="AlphaFoldDB" id="A0A699ZKV4"/>
<evidence type="ECO:0000313" key="3">
    <source>
        <dbReference type="Proteomes" id="UP000485058"/>
    </source>
</evidence>
<comment type="caution">
    <text evidence="2">The sequence shown here is derived from an EMBL/GenBank/DDBJ whole genome shotgun (WGS) entry which is preliminary data.</text>
</comment>
<dbReference type="Proteomes" id="UP000485058">
    <property type="component" value="Unassembled WGS sequence"/>
</dbReference>
<evidence type="ECO:0000256" key="1">
    <source>
        <dbReference type="SAM" id="Phobius"/>
    </source>
</evidence>
<dbReference type="EMBL" id="BLLF01002261">
    <property type="protein sequence ID" value="GFH23387.1"/>
    <property type="molecule type" value="Genomic_DNA"/>
</dbReference>
<keyword evidence="1" id="KW-1133">Transmembrane helix</keyword>
<feature type="transmembrane region" description="Helical" evidence="1">
    <location>
        <begin position="21"/>
        <end position="40"/>
    </location>
</feature>